<protein>
    <submittedName>
        <fullName evidence="8">Uncharacterized protein</fullName>
    </submittedName>
</protein>
<evidence type="ECO:0000256" key="2">
    <source>
        <dbReference type="ARBA" id="ARBA00022614"/>
    </source>
</evidence>
<dbReference type="GO" id="GO:0051707">
    <property type="term" value="P:response to other organism"/>
    <property type="evidence" value="ECO:0007669"/>
    <property type="project" value="UniProtKB-ARBA"/>
</dbReference>
<dbReference type="PANTHER" id="PTHR48065:SF11">
    <property type="entry name" value="OS11G0213300 PROTEIN"/>
    <property type="match status" value="1"/>
</dbReference>
<evidence type="ECO:0000256" key="1">
    <source>
        <dbReference type="ARBA" id="ARBA00004370"/>
    </source>
</evidence>
<dbReference type="InterPro" id="IPR032675">
    <property type="entry name" value="LRR_dom_sf"/>
</dbReference>
<dbReference type="FunFam" id="3.80.10.10:FF:000041">
    <property type="entry name" value="LRR receptor-like serine/threonine-protein kinase ERECTA"/>
    <property type="match status" value="2"/>
</dbReference>
<dbReference type="PANTHER" id="PTHR48065">
    <property type="entry name" value="OS10G0469600 PROTEIN"/>
    <property type="match status" value="1"/>
</dbReference>
<evidence type="ECO:0000256" key="5">
    <source>
        <dbReference type="ARBA" id="ARBA00023136"/>
    </source>
</evidence>
<gene>
    <name evidence="8" type="ORF">ACH5RR_019358</name>
</gene>
<dbReference type="EMBL" id="JBJUIK010000008">
    <property type="protein sequence ID" value="KAL3521209.1"/>
    <property type="molecule type" value="Genomic_DNA"/>
</dbReference>
<keyword evidence="2" id="KW-0433">Leucine-rich repeat</keyword>
<keyword evidence="5 7" id="KW-0472">Membrane</keyword>
<evidence type="ECO:0000256" key="6">
    <source>
        <dbReference type="ARBA" id="ARBA00023180"/>
    </source>
</evidence>
<dbReference type="InterPro" id="IPR001611">
    <property type="entry name" value="Leu-rich_rpt"/>
</dbReference>
<dbReference type="InterPro" id="IPR003591">
    <property type="entry name" value="Leu-rich_rpt_typical-subtyp"/>
</dbReference>
<comment type="caution">
    <text evidence="8">The sequence shown here is derived from an EMBL/GenBank/DDBJ whole genome shotgun (WGS) entry which is preliminary data.</text>
</comment>
<keyword evidence="6" id="KW-0325">Glycoprotein</keyword>
<evidence type="ECO:0000313" key="8">
    <source>
        <dbReference type="EMBL" id="KAL3521209.1"/>
    </source>
</evidence>
<feature type="transmembrane region" description="Helical" evidence="7">
    <location>
        <begin position="446"/>
        <end position="471"/>
    </location>
</feature>
<dbReference type="GO" id="GO:0016020">
    <property type="term" value="C:membrane"/>
    <property type="evidence" value="ECO:0007669"/>
    <property type="project" value="UniProtKB-SubCell"/>
</dbReference>
<accession>A0ABD2ZQ24</accession>
<dbReference type="Proteomes" id="UP001630127">
    <property type="component" value="Unassembled WGS sequence"/>
</dbReference>
<keyword evidence="9" id="KW-1185">Reference proteome</keyword>
<dbReference type="GO" id="GO:0006952">
    <property type="term" value="P:defense response"/>
    <property type="evidence" value="ECO:0007669"/>
    <property type="project" value="UniProtKB-ARBA"/>
</dbReference>
<evidence type="ECO:0000256" key="4">
    <source>
        <dbReference type="ARBA" id="ARBA00022737"/>
    </source>
</evidence>
<dbReference type="PROSITE" id="PS51450">
    <property type="entry name" value="LRR"/>
    <property type="match status" value="1"/>
</dbReference>
<evidence type="ECO:0000256" key="7">
    <source>
        <dbReference type="SAM" id="Phobius"/>
    </source>
</evidence>
<sequence length="501" mass="56242">MPNFFSYFRSTKELSLGNNYFTGNFPSSIINLTQLKGLDLSNNSLTGSIPSNISGYQDLVLLFLGTNLLTSTIPSWVFSLPSLIYLDLEYNQLTGQLYDFQYQSLQRIYLSGNKLDGPLPKSISKLVNLTLLDLSSNNFSSVVEASLFSNCNQLQMLDLSSNNLFLATDGVNSSNLPKSLAYLYLSSCGIKDLDFLLPTNNLYRLDLSKNMLRGQIFLDQKWYNWSEGLYHLNLSHNFLTNMHQLPFQSLSLLDLSSNLLHGPMFVPPLTISFFITSDNNLSGEIPSSICKLGSLVVLDLSKNNLSGVIPQCLGNASVGLLVELEVLDIGDNNLNGTFPWWLGNLPKLQVLSLRTNNLQGPLTLTTNKTQPSFSALKIIDLSHNEFTGVLPARFFRKLVSKKEINGSRTPLNYIGDQEYQDTTVVPQPPPPPELDQEENDEFFNGFIWKVVLIEYGWGMVIGMIMGCLIFLTGKPKWFNRIVHEEGNKLVGKKRPKYVKWL</sequence>
<dbReference type="AlphaFoldDB" id="A0ABD2ZQ24"/>
<dbReference type="Pfam" id="PF00560">
    <property type="entry name" value="LRR_1"/>
    <property type="match status" value="4"/>
</dbReference>
<keyword evidence="7" id="KW-0812">Transmembrane</keyword>
<keyword evidence="3" id="KW-0732">Signal</keyword>
<proteinExistence type="predicted"/>
<dbReference type="PRINTS" id="PR00019">
    <property type="entry name" value="LEURICHRPT"/>
</dbReference>
<evidence type="ECO:0000256" key="3">
    <source>
        <dbReference type="ARBA" id="ARBA00022729"/>
    </source>
</evidence>
<dbReference type="Gene3D" id="3.80.10.10">
    <property type="entry name" value="Ribonuclease Inhibitor"/>
    <property type="match status" value="4"/>
</dbReference>
<name>A0ABD2ZQ24_9GENT</name>
<comment type="subcellular location">
    <subcellularLocation>
        <location evidence="1">Membrane</location>
    </subcellularLocation>
</comment>
<reference evidence="8 9" key="1">
    <citation type="submission" date="2024-11" db="EMBL/GenBank/DDBJ databases">
        <title>A near-complete genome assembly of Cinchona calisaya.</title>
        <authorList>
            <person name="Lian D.C."/>
            <person name="Zhao X.W."/>
            <person name="Wei L."/>
        </authorList>
    </citation>
    <scope>NUCLEOTIDE SEQUENCE [LARGE SCALE GENOMIC DNA]</scope>
    <source>
        <tissue evidence="8">Nenye</tissue>
    </source>
</reference>
<dbReference type="SUPFAM" id="SSF52058">
    <property type="entry name" value="L domain-like"/>
    <property type="match status" value="2"/>
</dbReference>
<keyword evidence="4" id="KW-0677">Repeat</keyword>
<keyword evidence="7" id="KW-1133">Transmembrane helix</keyword>
<evidence type="ECO:0000313" key="9">
    <source>
        <dbReference type="Proteomes" id="UP001630127"/>
    </source>
</evidence>
<dbReference type="Pfam" id="PF13855">
    <property type="entry name" value="LRR_8"/>
    <property type="match status" value="2"/>
</dbReference>
<organism evidence="8 9">
    <name type="scientific">Cinchona calisaya</name>
    <dbReference type="NCBI Taxonomy" id="153742"/>
    <lineage>
        <taxon>Eukaryota</taxon>
        <taxon>Viridiplantae</taxon>
        <taxon>Streptophyta</taxon>
        <taxon>Embryophyta</taxon>
        <taxon>Tracheophyta</taxon>
        <taxon>Spermatophyta</taxon>
        <taxon>Magnoliopsida</taxon>
        <taxon>eudicotyledons</taxon>
        <taxon>Gunneridae</taxon>
        <taxon>Pentapetalae</taxon>
        <taxon>asterids</taxon>
        <taxon>lamiids</taxon>
        <taxon>Gentianales</taxon>
        <taxon>Rubiaceae</taxon>
        <taxon>Cinchonoideae</taxon>
        <taxon>Cinchoneae</taxon>
        <taxon>Cinchona</taxon>
    </lineage>
</organism>
<dbReference type="SMART" id="SM00369">
    <property type="entry name" value="LRR_TYP"/>
    <property type="match status" value="5"/>
</dbReference>